<dbReference type="AlphaFoldDB" id="A0A443SUP1"/>
<dbReference type="SUPFAM" id="SSF52799">
    <property type="entry name" value="(Phosphotyrosine protein) phosphatases II"/>
    <property type="match status" value="1"/>
</dbReference>
<dbReference type="Pfam" id="PF00782">
    <property type="entry name" value="DSPc"/>
    <property type="match status" value="1"/>
</dbReference>
<comment type="caution">
    <text evidence="2">The sequence shown here is derived from an EMBL/GenBank/DDBJ whole genome shotgun (WGS) entry which is preliminary data.</text>
</comment>
<dbReference type="InterPro" id="IPR029021">
    <property type="entry name" value="Prot-tyrosine_phosphatase-like"/>
</dbReference>
<dbReference type="PROSITE" id="PS50056">
    <property type="entry name" value="TYR_PHOSPHATASE_2"/>
    <property type="match status" value="1"/>
</dbReference>
<dbReference type="STRING" id="299467.A0A443SUP1"/>
<organism evidence="2 3">
    <name type="scientific">Leptotrombidium deliense</name>
    <dbReference type="NCBI Taxonomy" id="299467"/>
    <lineage>
        <taxon>Eukaryota</taxon>
        <taxon>Metazoa</taxon>
        <taxon>Ecdysozoa</taxon>
        <taxon>Arthropoda</taxon>
        <taxon>Chelicerata</taxon>
        <taxon>Arachnida</taxon>
        <taxon>Acari</taxon>
        <taxon>Acariformes</taxon>
        <taxon>Trombidiformes</taxon>
        <taxon>Prostigmata</taxon>
        <taxon>Anystina</taxon>
        <taxon>Parasitengona</taxon>
        <taxon>Trombiculoidea</taxon>
        <taxon>Trombiculidae</taxon>
        <taxon>Leptotrombidium</taxon>
    </lineage>
</organism>
<sequence length="310" mass="36442">MRVTPEGWEEYSKIGTQVENTPFIAFKVPLKPSICSRIVEPDNRFTLDDIIDGDYQIGLIIDLTFTSRYYDANYLKTKNVLYEKIFLRGHGKLPHPKDIRHFIKIVKKFSSKSDKLIGVHCTHGVNRTGFLICKYMIEELSYEPKDAIEAFEKARGHKFDREVYIQNLLKGKGFYDERNCDRESVSCKKNFANQTERRKPYSDCPRRHRNGYGHPSRALLPEPRFLNFAVQQSATGNPYYRCNQNYATNQRFGGYRGYTQHYQNTHYFQPRMNNFSGYPCDTSNHRDYHAYGSQNSRRSVNGYNTHIRFE</sequence>
<dbReference type="PANTHER" id="PTHR10367">
    <property type="entry name" value="MRNA-CAPPING ENZYME"/>
    <property type="match status" value="1"/>
</dbReference>
<dbReference type="Gene3D" id="3.90.190.10">
    <property type="entry name" value="Protein tyrosine phosphatase superfamily"/>
    <property type="match status" value="1"/>
</dbReference>
<evidence type="ECO:0000259" key="1">
    <source>
        <dbReference type="PROSITE" id="PS50056"/>
    </source>
</evidence>
<dbReference type="InterPro" id="IPR051029">
    <property type="entry name" value="mRNA_Capping_Enz/RNA_Phosphat"/>
</dbReference>
<dbReference type="VEuPathDB" id="VectorBase:LDEU000827"/>
<gene>
    <name evidence="2" type="ORF">B4U80_03056</name>
</gene>
<dbReference type="GO" id="GO:0004651">
    <property type="term" value="F:polynucleotide 5'-phosphatase activity"/>
    <property type="evidence" value="ECO:0007669"/>
    <property type="project" value="TreeGrafter"/>
</dbReference>
<dbReference type="Proteomes" id="UP000288716">
    <property type="component" value="Unassembled WGS sequence"/>
</dbReference>
<accession>A0A443SUP1</accession>
<dbReference type="InterPro" id="IPR016130">
    <property type="entry name" value="Tyr_Pase_AS"/>
</dbReference>
<dbReference type="InterPro" id="IPR000340">
    <property type="entry name" value="Dual-sp_phosphatase_cat-dom"/>
</dbReference>
<evidence type="ECO:0000313" key="2">
    <source>
        <dbReference type="EMBL" id="RWS31214.1"/>
    </source>
</evidence>
<keyword evidence="3" id="KW-1185">Reference proteome</keyword>
<proteinExistence type="predicted"/>
<protein>
    <recommendedName>
        <fullName evidence="1">Tyrosine specific protein phosphatases domain-containing protein</fullName>
    </recommendedName>
</protein>
<dbReference type="InterPro" id="IPR000387">
    <property type="entry name" value="Tyr_Pase_dom"/>
</dbReference>
<dbReference type="PANTHER" id="PTHR10367:SF9">
    <property type="entry name" value="DUAL-SPECIFICITY PHOSPHATASE 11 (RNA_RNP COMPLEX 1-INTERACTING)"/>
    <property type="match status" value="1"/>
</dbReference>
<dbReference type="OrthoDB" id="428974at2759"/>
<reference evidence="2 3" key="1">
    <citation type="journal article" date="2018" name="Gigascience">
        <title>Genomes of trombidid mites reveal novel predicted allergens and laterally-transferred genes associated with secondary metabolism.</title>
        <authorList>
            <person name="Dong X."/>
            <person name="Chaisiri K."/>
            <person name="Xia D."/>
            <person name="Armstrong S.D."/>
            <person name="Fang Y."/>
            <person name="Donnelly M.J."/>
            <person name="Kadowaki T."/>
            <person name="McGarry J.W."/>
            <person name="Darby A.C."/>
            <person name="Makepeace B.L."/>
        </authorList>
    </citation>
    <scope>NUCLEOTIDE SEQUENCE [LARGE SCALE GENOMIC DNA]</scope>
    <source>
        <strain evidence="2">UoL-UT</strain>
    </source>
</reference>
<dbReference type="PROSITE" id="PS00383">
    <property type="entry name" value="TYR_PHOSPHATASE_1"/>
    <property type="match status" value="1"/>
</dbReference>
<feature type="domain" description="Tyrosine specific protein phosphatases" evidence="1">
    <location>
        <begin position="100"/>
        <end position="155"/>
    </location>
</feature>
<name>A0A443SUP1_9ACAR</name>
<dbReference type="EMBL" id="NCKV01000235">
    <property type="protein sequence ID" value="RWS31214.1"/>
    <property type="molecule type" value="Genomic_DNA"/>
</dbReference>
<evidence type="ECO:0000313" key="3">
    <source>
        <dbReference type="Proteomes" id="UP000288716"/>
    </source>
</evidence>